<feature type="signal peptide" evidence="1">
    <location>
        <begin position="1"/>
        <end position="36"/>
    </location>
</feature>
<dbReference type="GeneID" id="80880348"/>
<gene>
    <name evidence="2" type="ORF">POJ06DRAFT_20023</name>
</gene>
<evidence type="ECO:0000256" key="1">
    <source>
        <dbReference type="SAM" id="SignalP"/>
    </source>
</evidence>
<dbReference type="Proteomes" id="UP001217417">
    <property type="component" value="Unassembled WGS sequence"/>
</dbReference>
<reference evidence="2" key="1">
    <citation type="submission" date="2023-03" db="EMBL/GenBank/DDBJ databases">
        <title>Near-Complete genome sequence of Lipomyces tetrasporous NRRL Y-64009, an oleaginous yeast capable of growing on lignocellulosic hydrolysates.</title>
        <authorList>
            <consortium name="Lawrence Berkeley National Laboratory"/>
            <person name="Jagtap S.S."/>
            <person name="Liu J.-J."/>
            <person name="Walukiewicz H.E."/>
            <person name="Pangilinan J."/>
            <person name="Lipzen A."/>
            <person name="Ahrendt S."/>
            <person name="Koriabine M."/>
            <person name="Cobaugh K."/>
            <person name="Salamov A."/>
            <person name="Yoshinaga Y."/>
            <person name="Ng V."/>
            <person name="Daum C."/>
            <person name="Grigoriev I.V."/>
            <person name="Slininger P.J."/>
            <person name="Dien B.S."/>
            <person name="Jin Y.-S."/>
            <person name="Rao C.V."/>
        </authorList>
    </citation>
    <scope>NUCLEOTIDE SEQUENCE</scope>
    <source>
        <strain evidence="2">NRRL Y-64009</strain>
    </source>
</reference>
<organism evidence="2 3">
    <name type="scientific">Lipomyces tetrasporus</name>
    <dbReference type="NCBI Taxonomy" id="54092"/>
    <lineage>
        <taxon>Eukaryota</taxon>
        <taxon>Fungi</taxon>
        <taxon>Dikarya</taxon>
        <taxon>Ascomycota</taxon>
        <taxon>Saccharomycotina</taxon>
        <taxon>Lipomycetes</taxon>
        <taxon>Lipomycetales</taxon>
        <taxon>Lipomycetaceae</taxon>
        <taxon>Lipomyces</taxon>
    </lineage>
</organism>
<feature type="chain" id="PRO_5042021897" evidence="1">
    <location>
        <begin position="37"/>
        <end position="179"/>
    </location>
</feature>
<keyword evidence="3" id="KW-1185">Reference proteome</keyword>
<protein>
    <submittedName>
        <fullName evidence="2">Uncharacterized protein</fullName>
    </submittedName>
</protein>
<dbReference type="EMBL" id="JARPMG010000010">
    <property type="protein sequence ID" value="KAJ8097709.1"/>
    <property type="molecule type" value="Genomic_DNA"/>
</dbReference>
<name>A0AAD7QM56_9ASCO</name>
<sequence>MMSLIFRTIVWGGYIPKSRIAAIIMALLYLLAPVSAYEHGKMCVSAVFHSYDTYFDGSVQTVVEESGLVVYQDGVDLTTVMGPGLLLIDDLVGSAKVLAMFKVGAHFCTLYGQWDSKFEIPPLVPQVSKITCFGTTRVWTITSSDPGYTKFFHIDHTSPNPMDYYSNAYTLYGKWCGSY</sequence>
<dbReference type="AlphaFoldDB" id="A0AAD7QM56"/>
<comment type="caution">
    <text evidence="2">The sequence shown here is derived from an EMBL/GenBank/DDBJ whole genome shotgun (WGS) entry which is preliminary data.</text>
</comment>
<evidence type="ECO:0000313" key="3">
    <source>
        <dbReference type="Proteomes" id="UP001217417"/>
    </source>
</evidence>
<dbReference type="RefSeq" id="XP_056041159.1">
    <property type="nucleotide sequence ID" value="XM_056185182.1"/>
</dbReference>
<keyword evidence="1" id="KW-0732">Signal</keyword>
<proteinExistence type="predicted"/>
<accession>A0AAD7QM56</accession>
<evidence type="ECO:0000313" key="2">
    <source>
        <dbReference type="EMBL" id="KAJ8097709.1"/>
    </source>
</evidence>